<dbReference type="Pfam" id="PF00924">
    <property type="entry name" value="MS_channel_2nd"/>
    <property type="match status" value="1"/>
</dbReference>
<evidence type="ECO:0000259" key="8">
    <source>
        <dbReference type="Pfam" id="PF00924"/>
    </source>
</evidence>
<gene>
    <name evidence="10" type="ORF">SAMN04488033_1016</name>
</gene>
<dbReference type="EMBL" id="FOOH01000001">
    <property type="protein sequence ID" value="SFF57725.1"/>
    <property type="molecule type" value="Genomic_DNA"/>
</dbReference>
<dbReference type="SUPFAM" id="SSF82689">
    <property type="entry name" value="Mechanosensitive channel protein MscS (YggB), C-terminal domain"/>
    <property type="match status" value="1"/>
</dbReference>
<dbReference type="SUPFAM" id="SSF50182">
    <property type="entry name" value="Sm-like ribonucleoproteins"/>
    <property type="match status" value="1"/>
</dbReference>
<keyword evidence="6 7" id="KW-0472">Membrane</keyword>
<feature type="domain" description="Mechanosensitive ion channel MscS C-terminal" evidence="9">
    <location>
        <begin position="206"/>
        <end position="287"/>
    </location>
</feature>
<dbReference type="InterPro" id="IPR010920">
    <property type="entry name" value="LSM_dom_sf"/>
</dbReference>
<sequence length="313" mass="35379">MQEQQKSETSEAILEVVEEDIWGSLVDFWNLILFKYEVSGTPIEITVGLILLVVIAFIVTSVVLRLIRSFITSKLAKGDKQKFISVFKFIKYFVYLVVILITLSSAGINITILLTASAALFVGIGLALQELFQDIIGGVFIIIDKSLLVGDVIEMEGRVGRVFEIKLRTTRALTRDDKVMIIPNHKFISDVIYNYTQNHATTREGVQVGVAYGSDTQKVKDILLKCASENESIVKSPESFVLFDDFGASSLVFSLHFYVTDSFVDPKIKSELRFKIDEEFRKNNITIPFPQRDVHFYPTQNLTQNLSKNDEDL</sequence>
<dbReference type="Gene3D" id="1.10.287.1260">
    <property type="match status" value="1"/>
</dbReference>
<dbReference type="InterPro" id="IPR011014">
    <property type="entry name" value="MscS_channel_TM-2"/>
</dbReference>
<dbReference type="PANTHER" id="PTHR30347">
    <property type="entry name" value="POTASSIUM CHANNEL RELATED"/>
    <property type="match status" value="1"/>
</dbReference>
<evidence type="ECO:0000259" key="9">
    <source>
        <dbReference type="Pfam" id="PF21082"/>
    </source>
</evidence>
<dbReference type="RefSeq" id="WP_075326168.1">
    <property type="nucleotide sequence ID" value="NZ_FOOH01000001.1"/>
</dbReference>
<comment type="similarity">
    <text evidence="2">Belongs to the MscS (TC 1.A.23) family.</text>
</comment>
<evidence type="ECO:0000256" key="1">
    <source>
        <dbReference type="ARBA" id="ARBA00004651"/>
    </source>
</evidence>
<keyword evidence="3" id="KW-1003">Cell membrane</keyword>
<comment type="subcellular location">
    <subcellularLocation>
        <location evidence="1">Cell membrane</location>
        <topology evidence="1">Multi-pass membrane protein</topology>
    </subcellularLocation>
</comment>
<evidence type="ECO:0000256" key="6">
    <source>
        <dbReference type="ARBA" id="ARBA00023136"/>
    </source>
</evidence>
<keyword evidence="11" id="KW-1185">Reference proteome</keyword>
<evidence type="ECO:0000256" key="7">
    <source>
        <dbReference type="SAM" id="Phobius"/>
    </source>
</evidence>
<evidence type="ECO:0000256" key="2">
    <source>
        <dbReference type="ARBA" id="ARBA00008017"/>
    </source>
</evidence>
<feature type="transmembrane region" description="Helical" evidence="7">
    <location>
        <begin position="92"/>
        <end position="114"/>
    </location>
</feature>
<dbReference type="GO" id="GO:0005886">
    <property type="term" value="C:plasma membrane"/>
    <property type="evidence" value="ECO:0007669"/>
    <property type="project" value="UniProtKB-SubCell"/>
</dbReference>
<feature type="transmembrane region" description="Helical" evidence="7">
    <location>
        <begin position="45"/>
        <end position="71"/>
    </location>
</feature>
<protein>
    <submittedName>
        <fullName evidence="10">Mechanosensitive ion channel</fullName>
    </submittedName>
</protein>
<dbReference type="Gene3D" id="2.30.30.60">
    <property type="match status" value="1"/>
</dbReference>
<feature type="domain" description="Mechanosensitive ion channel MscS" evidence="8">
    <location>
        <begin position="131"/>
        <end position="196"/>
    </location>
</feature>
<evidence type="ECO:0000256" key="3">
    <source>
        <dbReference type="ARBA" id="ARBA00022475"/>
    </source>
</evidence>
<dbReference type="GO" id="GO:0008381">
    <property type="term" value="F:mechanosensitive monoatomic ion channel activity"/>
    <property type="evidence" value="ECO:0007669"/>
    <property type="project" value="UniProtKB-ARBA"/>
</dbReference>
<dbReference type="Pfam" id="PF21082">
    <property type="entry name" value="MS_channel_3rd"/>
    <property type="match status" value="1"/>
</dbReference>
<dbReference type="InterPro" id="IPR052702">
    <property type="entry name" value="MscS-like_channel"/>
</dbReference>
<dbReference type="InterPro" id="IPR023408">
    <property type="entry name" value="MscS_beta-dom_sf"/>
</dbReference>
<dbReference type="InterPro" id="IPR006685">
    <property type="entry name" value="MscS_channel_2nd"/>
</dbReference>
<dbReference type="Gene3D" id="3.30.70.100">
    <property type="match status" value="1"/>
</dbReference>
<dbReference type="InterPro" id="IPR011066">
    <property type="entry name" value="MscS_channel_C_sf"/>
</dbReference>
<dbReference type="InterPro" id="IPR049278">
    <property type="entry name" value="MS_channel_C"/>
</dbReference>
<evidence type="ECO:0000313" key="11">
    <source>
        <dbReference type="Proteomes" id="UP000199116"/>
    </source>
</evidence>
<dbReference type="AlphaFoldDB" id="A0A1I2JS45"/>
<proteinExistence type="inferred from homology"/>
<dbReference type="SUPFAM" id="SSF82861">
    <property type="entry name" value="Mechanosensitive channel protein MscS (YggB), transmembrane region"/>
    <property type="match status" value="1"/>
</dbReference>
<evidence type="ECO:0000256" key="5">
    <source>
        <dbReference type="ARBA" id="ARBA00022989"/>
    </source>
</evidence>
<keyword evidence="4 7" id="KW-0812">Transmembrane</keyword>
<evidence type="ECO:0000256" key="4">
    <source>
        <dbReference type="ARBA" id="ARBA00022692"/>
    </source>
</evidence>
<evidence type="ECO:0000313" key="10">
    <source>
        <dbReference type="EMBL" id="SFF57725.1"/>
    </source>
</evidence>
<dbReference type="Proteomes" id="UP000199116">
    <property type="component" value="Unassembled WGS sequence"/>
</dbReference>
<name>A0A1I2JS45_9FLAO</name>
<reference evidence="11" key="1">
    <citation type="submission" date="2016-10" db="EMBL/GenBank/DDBJ databases">
        <authorList>
            <person name="Varghese N."/>
            <person name="Submissions S."/>
        </authorList>
    </citation>
    <scope>NUCLEOTIDE SEQUENCE [LARGE SCALE GENOMIC DNA]</scope>
    <source>
        <strain evidence="11">DSM 23515</strain>
    </source>
</reference>
<dbReference type="PANTHER" id="PTHR30347:SF1">
    <property type="entry name" value="MECHANOSENSITIVE CHANNEL MSCK"/>
    <property type="match status" value="1"/>
</dbReference>
<keyword evidence="5 7" id="KW-1133">Transmembrane helix</keyword>
<accession>A0A1I2JS45</accession>
<organism evidence="10 11">
    <name type="scientific">Salegentibacter agarivorans</name>
    <dbReference type="NCBI Taxonomy" id="345907"/>
    <lineage>
        <taxon>Bacteria</taxon>
        <taxon>Pseudomonadati</taxon>
        <taxon>Bacteroidota</taxon>
        <taxon>Flavobacteriia</taxon>
        <taxon>Flavobacteriales</taxon>
        <taxon>Flavobacteriaceae</taxon>
        <taxon>Salegentibacter</taxon>
    </lineage>
</organism>